<dbReference type="AlphaFoldDB" id="A0A7C4EUB9"/>
<sequence length="92" mass="9779">MTKADLVARIAEDTAISKKSAALALDALVKVIHDVLKAGDKIRISDLGTFSVVKRKARKGVNPRTGKPLKIPATTAPKFSAAKALKDSVKKK</sequence>
<dbReference type="Pfam" id="PF00216">
    <property type="entry name" value="Bac_DNA_binding"/>
    <property type="match status" value="1"/>
</dbReference>
<dbReference type="GO" id="GO:0030261">
    <property type="term" value="P:chromosome condensation"/>
    <property type="evidence" value="ECO:0007669"/>
    <property type="project" value="UniProtKB-KW"/>
</dbReference>
<comment type="similarity">
    <text evidence="1 4">Belongs to the bacterial histone-like protein family.</text>
</comment>
<name>A0A7C4EUB9_9BACT</name>
<accession>A0A7C4EUB9</accession>
<reference evidence="5" key="1">
    <citation type="journal article" date="2020" name="mSystems">
        <title>Genome- and Community-Level Interaction Insights into Carbon Utilization and Element Cycling Functions of Hydrothermarchaeota in Hydrothermal Sediment.</title>
        <authorList>
            <person name="Zhou Z."/>
            <person name="Liu Y."/>
            <person name="Xu W."/>
            <person name="Pan J."/>
            <person name="Luo Z.H."/>
            <person name="Li M."/>
        </authorList>
    </citation>
    <scope>NUCLEOTIDE SEQUENCE [LARGE SCALE GENOMIC DNA]</scope>
    <source>
        <strain evidence="5">SpSt-769</strain>
    </source>
</reference>
<keyword evidence="3 5" id="KW-0238">DNA-binding</keyword>
<evidence type="ECO:0000313" key="5">
    <source>
        <dbReference type="EMBL" id="HGH60533.1"/>
    </source>
</evidence>
<proteinExistence type="inferred from homology"/>
<dbReference type="GO" id="GO:0030527">
    <property type="term" value="F:structural constituent of chromatin"/>
    <property type="evidence" value="ECO:0007669"/>
    <property type="project" value="InterPro"/>
</dbReference>
<dbReference type="GO" id="GO:0003677">
    <property type="term" value="F:DNA binding"/>
    <property type="evidence" value="ECO:0007669"/>
    <property type="project" value="UniProtKB-KW"/>
</dbReference>
<dbReference type="InterPro" id="IPR010992">
    <property type="entry name" value="IHF-like_DNA-bd_dom_sf"/>
</dbReference>
<comment type="caution">
    <text evidence="5">The sequence shown here is derived from an EMBL/GenBank/DDBJ whole genome shotgun (WGS) entry which is preliminary data.</text>
</comment>
<dbReference type="InterPro" id="IPR000119">
    <property type="entry name" value="Hist_DNA-bd"/>
</dbReference>
<protein>
    <submittedName>
        <fullName evidence="5">HU family DNA-binding protein</fullName>
    </submittedName>
</protein>
<dbReference type="PANTHER" id="PTHR33175">
    <property type="entry name" value="DNA-BINDING PROTEIN HU"/>
    <property type="match status" value="1"/>
</dbReference>
<dbReference type="PRINTS" id="PR01727">
    <property type="entry name" value="DNABINDINGHU"/>
</dbReference>
<organism evidence="5">
    <name type="scientific">Desulfomonile tiedjei</name>
    <dbReference type="NCBI Taxonomy" id="2358"/>
    <lineage>
        <taxon>Bacteria</taxon>
        <taxon>Pseudomonadati</taxon>
        <taxon>Thermodesulfobacteriota</taxon>
        <taxon>Desulfomonilia</taxon>
        <taxon>Desulfomonilales</taxon>
        <taxon>Desulfomonilaceae</taxon>
        <taxon>Desulfomonile</taxon>
    </lineage>
</organism>
<dbReference type="EMBL" id="DTGT01000141">
    <property type="protein sequence ID" value="HGH60533.1"/>
    <property type="molecule type" value="Genomic_DNA"/>
</dbReference>
<dbReference type="Gene3D" id="4.10.520.10">
    <property type="entry name" value="IHF-like DNA-binding proteins"/>
    <property type="match status" value="1"/>
</dbReference>
<gene>
    <name evidence="5" type="ORF">ENV54_04455</name>
</gene>
<evidence type="ECO:0000256" key="3">
    <source>
        <dbReference type="ARBA" id="ARBA00023125"/>
    </source>
</evidence>
<evidence type="ECO:0000256" key="4">
    <source>
        <dbReference type="RuleBase" id="RU003939"/>
    </source>
</evidence>
<dbReference type="PANTHER" id="PTHR33175:SF3">
    <property type="entry name" value="DNA-BINDING PROTEIN HU-BETA"/>
    <property type="match status" value="1"/>
</dbReference>
<dbReference type="CDD" id="cd13831">
    <property type="entry name" value="HU"/>
    <property type="match status" value="1"/>
</dbReference>
<evidence type="ECO:0000256" key="2">
    <source>
        <dbReference type="ARBA" id="ARBA00023067"/>
    </source>
</evidence>
<keyword evidence="2" id="KW-0226">DNA condensation</keyword>
<dbReference type="SMART" id="SM00411">
    <property type="entry name" value="BHL"/>
    <property type="match status" value="1"/>
</dbReference>
<evidence type="ECO:0000256" key="1">
    <source>
        <dbReference type="ARBA" id="ARBA00010529"/>
    </source>
</evidence>
<dbReference type="SUPFAM" id="SSF47729">
    <property type="entry name" value="IHF-like DNA-binding proteins"/>
    <property type="match status" value="1"/>
</dbReference>